<name>A0A382IL58_9ZZZZ</name>
<protein>
    <submittedName>
        <fullName evidence="1">Uncharacterized protein</fullName>
    </submittedName>
</protein>
<accession>A0A382IL58</accession>
<dbReference type="AlphaFoldDB" id="A0A382IL58"/>
<organism evidence="1">
    <name type="scientific">marine metagenome</name>
    <dbReference type="NCBI Taxonomy" id="408172"/>
    <lineage>
        <taxon>unclassified sequences</taxon>
        <taxon>metagenomes</taxon>
        <taxon>ecological metagenomes</taxon>
    </lineage>
</organism>
<sequence length="52" mass="6124">IPGLIKWFDAIQTMRLNNTRSANFGSLSAVKRVQEQKEELRLAKYRKEMLDE</sequence>
<gene>
    <name evidence="1" type="ORF">METZ01_LOCUS253254</name>
</gene>
<evidence type="ECO:0000313" key="1">
    <source>
        <dbReference type="EMBL" id="SVC00400.1"/>
    </source>
</evidence>
<proteinExistence type="predicted"/>
<feature type="non-terminal residue" evidence="1">
    <location>
        <position position="1"/>
    </location>
</feature>
<reference evidence="1" key="1">
    <citation type="submission" date="2018-05" db="EMBL/GenBank/DDBJ databases">
        <authorList>
            <person name="Lanie J.A."/>
            <person name="Ng W.-L."/>
            <person name="Kazmierczak K.M."/>
            <person name="Andrzejewski T.M."/>
            <person name="Davidsen T.M."/>
            <person name="Wayne K.J."/>
            <person name="Tettelin H."/>
            <person name="Glass J.I."/>
            <person name="Rusch D."/>
            <person name="Podicherti R."/>
            <person name="Tsui H.-C.T."/>
            <person name="Winkler M.E."/>
        </authorList>
    </citation>
    <scope>NUCLEOTIDE SEQUENCE</scope>
</reference>
<dbReference type="EMBL" id="UINC01068086">
    <property type="protein sequence ID" value="SVC00400.1"/>
    <property type="molecule type" value="Genomic_DNA"/>
</dbReference>